<dbReference type="Gene3D" id="3.80.10.10">
    <property type="entry name" value="Ribonuclease Inhibitor"/>
    <property type="match status" value="2"/>
</dbReference>
<dbReference type="SUPFAM" id="SSF52047">
    <property type="entry name" value="RNI-like"/>
    <property type="match status" value="1"/>
</dbReference>
<protein>
    <submittedName>
        <fullName evidence="5">Leucine-rich repeat protein</fullName>
    </submittedName>
</protein>
<dbReference type="Pfam" id="PF13516">
    <property type="entry name" value="LRR_6"/>
    <property type="match status" value="4"/>
</dbReference>
<sequence length="557" mass="61544">MERRDYDYYESNVADINLRQITSCEGNAKIIRRLLGGDDTLRHLTLGGTSAAGWFKNYFHVGEGDDLGWLGYFIGKSKCFHHLYIQNLPDGEGREQQMCAFMEGIARSQSIRALSCTNLGDNVSGAIGRALGVLSQLEELSYGYNTLGPNGFAALGTLLKSGVLKLKKLSLFDNDIGYCGVASLANGLKSIGPFLKVLDLKDNFIGNEALSALVAALANCTSLEELDLSINDFSMATAGLGSLSDWLQAAVWNLNALSLRSCGIDDEGLQSLANGATNYCKDLDLSGNNSITVLGLRRLSTSLQSDSCRLENLDLGWMDIGDDGAEVLARGLIGNKVLIRMHLCGACEGTDDDIAITPAGWSAFSPVLCDTSSVNNTYLSNHTIQELWHCGAFDFIDIDEDIVKYLRLNKAHPQYAARCKILMNHAHLDMTPLLQWELKCLPLAVGWFERATICTTLSIHNSNPDLSRRILEESKEVFQSRILTALYEFVRGVPKKVLERRDELALVAVYDDKIAVVEEEKKRIQEDVESRKRKITQLEEENKRLRGIVETVRNALD</sequence>
<name>A0AAD8XRT2_9STRA</name>
<keyword evidence="1" id="KW-0343">GTPase activation</keyword>
<dbReference type="GO" id="GO:0048471">
    <property type="term" value="C:perinuclear region of cytoplasm"/>
    <property type="evidence" value="ECO:0007669"/>
    <property type="project" value="TreeGrafter"/>
</dbReference>
<organism evidence="5 6">
    <name type="scientific">Skeletonema marinoi</name>
    <dbReference type="NCBI Taxonomy" id="267567"/>
    <lineage>
        <taxon>Eukaryota</taxon>
        <taxon>Sar</taxon>
        <taxon>Stramenopiles</taxon>
        <taxon>Ochrophyta</taxon>
        <taxon>Bacillariophyta</taxon>
        <taxon>Coscinodiscophyceae</taxon>
        <taxon>Thalassiosirophycidae</taxon>
        <taxon>Thalassiosirales</taxon>
        <taxon>Skeletonemataceae</taxon>
        <taxon>Skeletonema</taxon>
        <taxon>Skeletonema marinoi-dohrnii complex</taxon>
    </lineage>
</organism>
<evidence type="ECO:0000256" key="2">
    <source>
        <dbReference type="ARBA" id="ARBA00022614"/>
    </source>
</evidence>
<dbReference type="GO" id="GO:0006913">
    <property type="term" value="P:nucleocytoplasmic transport"/>
    <property type="evidence" value="ECO:0007669"/>
    <property type="project" value="TreeGrafter"/>
</dbReference>
<proteinExistence type="predicted"/>
<keyword evidence="2" id="KW-0433">Leucine-rich repeat</keyword>
<dbReference type="AlphaFoldDB" id="A0AAD8XRT2"/>
<dbReference type="InterPro" id="IPR032675">
    <property type="entry name" value="LRR_dom_sf"/>
</dbReference>
<dbReference type="EMBL" id="JATAAI010000073">
    <property type="protein sequence ID" value="KAK1732318.1"/>
    <property type="molecule type" value="Genomic_DNA"/>
</dbReference>
<evidence type="ECO:0000256" key="3">
    <source>
        <dbReference type="ARBA" id="ARBA00022737"/>
    </source>
</evidence>
<accession>A0AAD8XRT2</accession>
<dbReference type="GO" id="GO:0005829">
    <property type="term" value="C:cytosol"/>
    <property type="evidence" value="ECO:0007669"/>
    <property type="project" value="TreeGrafter"/>
</dbReference>
<keyword evidence="6" id="KW-1185">Reference proteome</keyword>
<dbReference type="PANTHER" id="PTHR24113:SF12">
    <property type="entry name" value="RAN GTPASE-ACTIVATING PROTEIN 1"/>
    <property type="match status" value="1"/>
</dbReference>
<feature type="coiled-coil region" evidence="4">
    <location>
        <begin position="507"/>
        <end position="555"/>
    </location>
</feature>
<evidence type="ECO:0000256" key="1">
    <source>
        <dbReference type="ARBA" id="ARBA00022468"/>
    </source>
</evidence>
<keyword evidence="3" id="KW-0677">Repeat</keyword>
<dbReference type="InterPro" id="IPR001611">
    <property type="entry name" value="Leu-rich_rpt"/>
</dbReference>
<dbReference type="PANTHER" id="PTHR24113">
    <property type="entry name" value="RAN GTPASE-ACTIVATING PROTEIN 1"/>
    <property type="match status" value="1"/>
</dbReference>
<comment type="caution">
    <text evidence="5">The sequence shown here is derived from an EMBL/GenBank/DDBJ whole genome shotgun (WGS) entry which is preliminary data.</text>
</comment>
<evidence type="ECO:0000313" key="6">
    <source>
        <dbReference type="Proteomes" id="UP001224775"/>
    </source>
</evidence>
<gene>
    <name evidence="5" type="ORF">QTG54_016985</name>
</gene>
<evidence type="ECO:0000313" key="5">
    <source>
        <dbReference type="EMBL" id="KAK1732318.1"/>
    </source>
</evidence>
<dbReference type="SMART" id="SM00368">
    <property type="entry name" value="LRR_RI"/>
    <property type="match status" value="6"/>
</dbReference>
<dbReference type="GO" id="GO:0031267">
    <property type="term" value="F:small GTPase binding"/>
    <property type="evidence" value="ECO:0007669"/>
    <property type="project" value="TreeGrafter"/>
</dbReference>
<evidence type="ECO:0000256" key="4">
    <source>
        <dbReference type="SAM" id="Coils"/>
    </source>
</evidence>
<dbReference type="InterPro" id="IPR027038">
    <property type="entry name" value="RanGap"/>
</dbReference>
<dbReference type="GO" id="GO:0005634">
    <property type="term" value="C:nucleus"/>
    <property type="evidence" value="ECO:0007669"/>
    <property type="project" value="TreeGrafter"/>
</dbReference>
<reference evidence="5" key="1">
    <citation type="submission" date="2023-06" db="EMBL/GenBank/DDBJ databases">
        <title>Survivors Of The Sea: Transcriptome response of Skeletonema marinoi to long-term dormancy.</title>
        <authorList>
            <person name="Pinder M.I.M."/>
            <person name="Kourtchenko O."/>
            <person name="Robertson E.K."/>
            <person name="Larsson T."/>
            <person name="Maumus F."/>
            <person name="Osuna-Cruz C.M."/>
            <person name="Vancaester E."/>
            <person name="Stenow R."/>
            <person name="Vandepoele K."/>
            <person name="Ploug H."/>
            <person name="Bruchert V."/>
            <person name="Godhe A."/>
            <person name="Topel M."/>
        </authorList>
    </citation>
    <scope>NUCLEOTIDE SEQUENCE</scope>
    <source>
        <strain evidence="5">R05AC</strain>
    </source>
</reference>
<dbReference type="GO" id="GO:0005096">
    <property type="term" value="F:GTPase activator activity"/>
    <property type="evidence" value="ECO:0007669"/>
    <property type="project" value="UniProtKB-KW"/>
</dbReference>
<keyword evidence="4" id="KW-0175">Coiled coil</keyword>
<dbReference type="Proteomes" id="UP001224775">
    <property type="component" value="Unassembled WGS sequence"/>
</dbReference>